<feature type="compositionally biased region" description="Polar residues" evidence="1">
    <location>
        <begin position="641"/>
        <end position="655"/>
    </location>
</feature>
<comment type="caution">
    <text evidence="2">The sequence shown here is derived from an EMBL/GenBank/DDBJ whole genome shotgun (WGS) entry which is preliminary data.</text>
</comment>
<dbReference type="OrthoDB" id="298589at2759"/>
<dbReference type="AlphaFoldDB" id="A0A150G432"/>
<protein>
    <submittedName>
        <fullName evidence="2">Uncharacterized protein</fullName>
    </submittedName>
</protein>
<accession>A0A150G432</accession>
<feature type="compositionally biased region" description="Polar residues" evidence="1">
    <location>
        <begin position="682"/>
        <end position="704"/>
    </location>
</feature>
<name>A0A150G432_GONPE</name>
<feature type="compositionally biased region" description="Low complexity" evidence="1">
    <location>
        <begin position="582"/>
        <end position="596"/>
    </location>
</feature>
<sequence>MDEEIPYSELLVDVEDGIAIVFTNGRPSVWYFTSAKERCIKRKHRANISNATITDALAPAPKGADEPPAGALPPPGPAPGRLAVSHPPQPPAPSHPRMGAGSDAAGARPLDGSSTGTTLGPWPHHGVVARFQGSMTLPHTGAGGGAGGARTTSSGRRKKAQLELQDESVEWFTREALHEVLPPNHVVVHGVAALHEGVLQRFVQPRGQHHFSIRATWSPNSCVVERRTSKAKLNDPRVPLQDRLVAWDGPIWLTEHTLITGSVLTGTVCRLCDNVAAHLADVSGGAIRAVRMVLYFSVDDANRIWLTHCGTLKTQRPKEMALAAALSGGGGANPALHPHLRQRFAQGMSLAAALRLHVPGGGAGGPMYLERTMGLEAGPGAGPGLELPEPSPAFSASKAALGDAADGDGSGAGPSGRFLCVLTGEMYPPSQRCDVTYKQLLQHWFSLASQLSNEGDRLRAMDAIPLAIRRANPSLTREWYLRVRSQPSFLYRTAPVSAEAAGQLTGAALEDLQRSMRPPASGFGMAPVAPLGGGGAAAAVAALLAAQQQQQPIGGRPEGHAGGGGGGVARALSRQGTARSGPAALQPTPLQPTPLQRPMTAVPLQTTAGPASAPPQRSRPGSLVQPILGAAAGRGPVPRSKSASAATGAARSNSAPGGVGLSESGELPLLGAAGPGGPGSLNSTMASSVGSMASRRSTSTQALLSNDDMRTLRELSDAYTAAERLTQQLLAQAHEILSEDSNSGSRAGTPGTGASRAAAPGPHAGAATSSAGTSRPVSRHGGNDPGAGGSSYGRPVSSVGTGGGRGSSASGRPGGLSSAGQRTGGLGPSPLGQSQVSRQGSSGSRPAQASAGSGEGPAAAGGTPARPLQLPEPQQSESPVLLPPVAAGSGAGAQSAYNSVAPSRLEGSEAAEQGREAEMEGAEPAGTALLTSAEADLLAEALQN</sequence>
<feature type="compositionally biased region" description="Low complexity" evidence="1">
    <location>
        <begin position="807"/>
        <end position="820"/>
    </location>
</feature>
<dbReference type="EMBL" id="LSYV01000065">
    <property type="protein sequence ID" value="KXZ44649.1"/>
    <property type="molecule type" value="Genomic_DNA"/>
</dbReference>
<feature type="compositionally biased region" description="Low complexity" evidence="1">
    <location>
        <begin position="832"/>
        <end position="867"/>
    </location>
</feature>
<feature type="compositionally biased region" description="Low complexity" evidence="1">
    <location>
        <begin position="886"/>
        <end position="896"/>
    </location>
</feature>
<evidence type="ECO:0000313" key="2">
    <source>
        <dbReference type="EMBL" id="KXZ44649.1"/>
    </source>
</evidence>
<dbReference type="Proteomes" id="UP000075714">
    <property type="component" value="Unassembled WGS sequence"/>
</dbReference>
<feature type="region of interest" description="Disordered" evidence="1">
    <location>
        <begin position="549"/>
        <end position="597"/>
    </location>
</feature>
<feature type="region of interest" description="Disordered" evidence="1">
    <location>
        <begin position="630"/>
        <end position="705"/>
    </location>
</feature>
<reference evidence="3" key="1">
    <citation type="journal article" date="2016" name="Nat. Commun.">
        <title>The Gonium pectorale genome demonstrates co-option of cell cycle regulation during the evolution of multicellularity.</title>
        <authorList>
            <person name="Hanschen E.R."/>
            <person name="Marriage T.N."/>
            <person name="Ferris P.J."/>
            <person name="Hamaji T."/>
            <person name="Toyoda A."/>
            <person name="Fujiyama A."/>
            <person name="Neme R."/>
            <person name="Noguchi H."/>
            <person name="Minakuchi Y."/>
            <person name="Suzuki M."/>
            <person name="Kawai-Toyooka H."/>
            <person name="Smith D.R."/>
            <person name="Sparks H."/>
            <person name="Anderson J."/>
            <person name="Bakaric R."/>
            <person name="Luria V."/>
            <person name="Karger A."/>
            <person name="Kirschner M.W."/>
            <person name="Durand P.M."/>
            <person name="Michod R.E."/>
            <person name="Nozaki H."/>
            <person name="Olson B.J."/>
        </authorList>
    </citation>
    <scope>NUCLEOTIDE SEQUENCE [LARGE SCALE GENOMIC DNA]</scope>
    <source>
        <strain evidence="3">NIES-2863</strain>
    </source>
</reference>
<evidence type="ECO:0000256" key="1">
    <source>
        <dbReference type="SAM" id="MobiDB-lite"/>
    </source>
</evidence>
<feature type="region of interest" description="Disordered" evidence="1">
    <location>
        <begin position="379"/>
        <end position="411"/>
    </location>
</feature>
<evidence type="ECO:0000313" key="3">
    <source>
        <dbReference type="Proteomes" id="UP000075714"/>
    </source>
</evidence>
<organism evidence="2 3">
    <name type="scientific">Gonium pectorale</name>
    <name type="common">Green alga</name>
    <dbReference type="NCBI Taxonomy" id="33097"/>
    <lineage>
        <taxon>Eukaryota</taxon>
        <taxon>Viridiplantae</taxon>
        <taxon>Chlorophyta</taxon>
        <taxon>core chlorophytes</taxon>
        <taxon>Chlorophyceae</taxon>
        <taxon>CS clade</taxon>
        <taxon>Chlamydomonadales</taxon>
        <taxon>Volvocaceae</taxon>
        <taxon>Gonium</taxon>
    </lineage>
</organism>
<proteinExistence type="predicted"/>
<feature type="compositionally biased region" description="Low complexity" evidence="1">
    <location>
        <begin position="661"/>
        <end position="672"/>
    </location>
</feature>
<gene>
    <name evidence="2" type="ORF">GPECTOR_64g143</name>
</gene>
<feature type="compositionally biased region" description="Low complexity" evidence="1">
    <location>
        <begin position="384"/>
        <end position="404"/>
    </location>
</feature>
<feature type="region of interest" description="Disordered" evidence="1">
    <location>
        <begin position="738"/>
        <end position="925"/>
    </location>
</feature>
<feature type="compositionally biased region" description="Low complexity" evidence="1">
    <location>
        <begin position="753"/>
        <end position="775"/>
    </location>
</feature>
<keyword evidence="3" id="KW-1185">Reference proteome</keyword>
<feature type="region of interest" description="Disordered" evidence="1">
    <location>
        <begin position="52"/>
        <end position="126"/>
    </location>
</feature>